<keyword evidence="2" id="KW-0732">Signal</keyword>
<feature type="compositionally biased region" description="Polar residues" evidence="1">
    <location>
        <begin position="228"/>
        <end position="237"/>
    </location>
</feature>
<gene>
    <name evidence="3" type="ORF">LPLAT_LOCUS214</name>
</gene>
<feature type="compositionally biased region" description="Basic and acidic residues" evidence="1">
    <location>
        <begin position="212"/>
        <end position="227"/>
    </location>
</feature>
<dbReference type="Proteomes" id="UP001497644">
    <property type="component" value="Chromosome 1"/>
</dbReference>
<dbReference type="EMBL" id="OZ034824">
    <property type="protein sequence ID" value="CAL1673291.1"/>
    <property type="molecule type" value="Genomic_DNA"/>
</dbReference>
<dbReference type="AlphaFoldDB" id="A0AAV2N069"/>
<feature type="region of interest" description="Disordered" evidence="1">
    <location>
        <begin position="212"/>
        <end position="275"/>
    </location>
</feature>
<proteinExistence type="predicted"/>
<feature type="chain" id="PRO_5043729880" evidence="2">
    <location>
        <begin position="18"/>
        <end position="275"/>
    </location>
</feature>
<sequence>MRSAAVCIAFVLTCTSGSLVAGMRYIDPQPGSNGDIGDKRLDLTEPSCDELRAMWRYMKRPSRAATKAINGYPMYSIHPDILSRAELLERPIYSREHTRGRYGGRPRSRAAGGAPIYGRMVHKAPAGSRWRNAMRGPSRAKAMEELSRHYGIVNTRPYSSNNHRTSFRVGGILPPKSQVPQAGSFETLKNIIQAQRARELQEQHIAEENVAAFKEKDRISEEQEPRQQLRNQYSNNPLLLERMPPNVNYDYPRRYSPTSHAWSRSEPLSREYMSP</sequence>
<name>A0AAV2N069_9HYME</name>
<keyword evidence="4" id="KW-1185">Reference proteome</keyword>
<evidence type="ECO:0000313" key="4">
    <source>
        <dbReference type="Proteomes" id="UP001497644"/>
    </source>
</evidence>
<reference evidence="3 4" key="1">
    <citation type="submission" date="2024-04" db="EMBL/GenBank/DDBJ databases">
        <authorList>
            <consortium name="Molecular Ecology Group"/>
        </authorList>
    </citation>
    <scope>NUCLEOTIDE SEQUENCE [LARGE SCALE GENOMIC DNA]</scope>
</reference>
<organism evidence="3 4">
    <name type="scientific">Lasius platythorax</name>
    <dbReference type="NCBI Taxonomy" id="488582"/>
    <lineage>
        <taxon>Eukaryota</taxon>
        <taxon>Metazoa</taxon>
        <taxon>Ecdysozoa</taxon>
        <taxon>Arthropoda</taxon>
        <taxon>Hexapoda</taxon>
        <taxon>Insecta</taxon>
        <taxon>Pterygota</taxon>
        <taxon>Neoptera</taxon>
        <taxon>Endopterygota</taxon>
        <taxon>Hymenoptera</taxon>
        <taxon>Apocrita</taxon>
        <taxon>Aculeata</taxon>
        <taxon>Formicoidea</taxon>
        <taxon>Formicidae</taxon>
        <taxon>Formicinae</taxon>
        <taxon>Lasius</taxon>
        <taxon>Lasius</taxon>
    </lineage>
</organism>
<evidence type="ECO:0000313" key="3">
    <source>
        <dbReference type="EMBL" id="CAL1673291.1"/>
    </source>
</evidence>
<evidence type="ECO:0000256" key="1">
    <source>
        <dbReference type="SAM" id="MobiDB-lite"/>
    </source>
</evidence>
<evidence type="ECO:0000256" key="2">
    <source>
        <dbReference type="SAM" id="SignalP"/>
    </source>
</evidence>
<accession>A0AAV2N069</accession>
<protein>
    <submittedName>
        <fullName evidence="3">Uncharacterized protein</fullName>
    </submittedName>
</protein>
<feature type="signal peptide" evidence="2">
    <location>
        <begin position="1"/>
        <end position="17"/>
    </location>
</feature>